<evidence type="ECO:0000313" key="2">
    <source>
        <dbReference type="EMBL" id="CRZ04454.1"/>
    </source>
</evidence>
<keyword evidence="1" id="KW-1133">Transmembrane helix</keyword>
<evidence type="ECO:0000256" key="1">
    <source>
        <dbReference type="SAM" id="Phobius"/>
    </source>
</evidence>
<dbReference type="AlphaFoldDB" id="A0A0H5R829"/>
<dbReference type="EMBL" id="HACM01004012">
    <property type="protein sequence ID" value="CRZ04454.1"/>
    <property type="molecule type" value="Transcribed_RNA"/>
</dbReference>
<name>A0A0H5R829_9EUKA</name>
<keyword evidence="1" id="KW-0472">Membrane</keyword>
<reference evidence="2" key="1">
    <citation type="submission" date="2015-04" db="EMBL/GenBank/DDBJ databases">
        <title>The genome sequence of the plant pathogenic Rhizarian Plasmodiophora brassicae reveals insights in its biotrophic life cycle and the origin of chitin synthesis.</title>
        <authorList>
            <person name="Schwelm A."/>
            <person name="Fogelqvist J."/>
            <person name="Knaust A."/>
            <person name="Julke S."/>
            <person name="Lilja T."/>
            <person name="Dhandapani V."/>
            <person name="Bonilla-Rosso G."/>
            <person name="Karlsson M."/>
            <person name="Shevchenko A."/>
            <person name="Choi S.R."/>
            <person name="Kim H.G."/>
            <person name="Park J.Y."/>
            <person name="Lim Y.P."/>
            <person name="Ludwig-Muller J."/>
            <person name="Dixelius C."/>
        </authorList>
    </citation>
    <scope>NUCLEOTIDE SEQUENCE</scope>
    <source>
        <tissue evidence="2">Potato root galls</tissue>
    </source>
</reference>
<keyword evidence="1" id="KW-0812">Transmembrane</keyword>
<sequence>TIESDPGKKGCRDSCVARRPVCCAAQEEKKQCNAIFFFIFIIVMHASWSGHNYYPRKIKILECGFWVWGRRRLVSCSVQYDWEQSNVTSSSSLMIATKFGVLNPPNLYIFSRYDKLF</sequence>
<accession>A0A0H5R829</accession>
<feature type="non-terminal residue" evidence="2">
    <location>
        <position position="1"/>
    </location>
</feature>
<feature type="transmembrane region" description="Helical" evidence="1">
    <location>
        <begin position="34"/>
        <end position="54"/>
    </location>
</feature>
<protein>
    <submittedName>
        <fullName evidence="2">Uncharacterized protein</fullName>
    </submittedName>
</protein>
<organism evidence="2">
    <name type="scientific">Spongospora subterranea</name>
    <dbReference type="NCBI Taxonomy" id="70186"/>
    <lineage>
        <taxon>Eukaryota</taxon>
        <taxon>Sar</taxon>
        <taxon>Rhizaria</taxon>
        <taxon>Endomyxa</taxon>
        <taxon>Phytomyxea</taxon>
        <taxon>Plasmodiophorida</taxon>
        <taxon>Plasmodiophoridae</taxon>
        <taxon>Spongospora</taxon>
    </lineage>
</organism>
<proteinExistence type="predicted"/>